<evidence type="ECO:0000259" key="2">
    <source>
        <dbReference type="PROSITE" id="PS50195"/>
    </source>
</evidence>
<dbReference type="InParanoid" id="H2AYS1"/>
<gene>
    <name evidence="3" type="primary">KAFR0H00680</name>
    <name evidence="3" type="ORF">KAFR_0H00680</name>
</gene>
<dbReference type="EMBL" id="HE650828">
    <property type="protein sequence ID" value="CCF59477.1"/>
    <property type="molecule type" value="Genomic_DNA"/>
</dbReference>
<dbReference type="InterPro" id="IPR036871">
    <property type="entry name" value="PX_dom_sf"/>
</dbReference>
<accession>H2AYS1</accession>
<evidence type="ECO:0000313" key="3">
    <source>
        <dbReference type="EMBL" id="CCF59477.1"/>
    </source>
</evidence>
<evidence type="ECO:0000313" key="4">
    <source>
        <dbReference type="Proteomes" id="UP000005220"/>
    </source>
</evidence>
<reference evidence="3 4" key="1">
    <citation type="journal article" date="2011" name="Proc. Natl. Acad. Sci. U.S.A.">
        <title>Evolutionary erosion of yeast sex chromosomes by mating-type switching accidents.</title>
        <authorList>
            <person name="Gordon J.L."/>
            <person name="Armisen D."/>
            <person name="Proux-Wera E."/>
            <person name="Oheigeartaigh S.S."/>
            <person name="Byrne K.P."/>
            <person name="Wolfe K.H."/>
        </authorList>
    </citation>
    <scope>NUCLEOTIDE SEQUENCE [LARGE SCALE GENOMIC DNA]</scope>
    <source>
        <strain evidence="4">ATCC 22294 / BCRC 22015 / CBS 2517 / CECT 1963 / NBRC 1671 / NRRL Y-8276</strain>
    </source>
</reference>
<dbReference type="Proteomes" id="UP000005220">
    <property type="component" value="Chromosome 8"/>
</dbReference>
<dbReference type="FunCoup" id="H2AYS1">
    <property type="interactions" value="37"/>
</dbReference>
<dbReference type="Pfam" id="PF12825">
    <property type="entry name" value="DUF3818"/>
    <property type="match status" value="1"/>
</dbReference>
<dbReference type="STRING" id="1071382.H2AYS1"/>
<dbReference type="eggNOG" id="KOG2273">
    <property type="taxonomic scope" value="Eukaryota"/>
</dbReference>
<dbReference type="InterPro" id="IPR047168">
    <property type="entry name" value="LEC1-like"/>
</dbReference>
<dbReference type="InterPro" id="IPR001683">
    <property type="entry name" value="PX_dom"/>
</dbReference>
<dbReference type="PANTHER" id="PTHR47185:SF1">
    <property type="entry name" value="PX DOMAIN-CONTAINING PROTEIN YPR097W"/>
    <property type="match status" value="1"/>
</dbReference>
<dbReference type="InterPro" id="IPR024554">
    <property type="entry name" value="LEC1-like_C"/>
</dbReference>
<protein>
    <recommendedName>
        <fullName evidence="2">PX domain-containing protein</fullName>
    </recommendedName>
</protein>
<dbReference type="InterPro" id="IPR024555">
    <property type="entry name" value="PX-associated"/>
</dbReference>
<organism evidence="3 4">
    <name type="scientific">Kazachstania africana (strain ATCC 22294 / BCRC 22015 / CBS 2517 / CECT 1963 / NBRC 1671 / NRRL Y-8276)</name>
    <name type="common">Yeast</name>
    <name type="synonym">Kluyveromyces africanus</name>
    <dbReference type="NCBI Taxonomy" id="1071382"/>
    <lineage>
        <taxon>Eukaryota</taxon>
        <taxon>Fungi</taxon>
        <taxon>Dikarya</taxon>
        <taxon>Ascomycota</taxon>
        <taxon>Saccharomycotina</taxon>
        <taxon>Saccharomycetes</taxon>
        <taxon>Saccharomycetales</taxon>
        <taxon>Saccharomycetaceae</taxon>
        <taxon>Kazachstania</taxon>
    </lineage>
</organism>
<proteinExistence type="predicted"/>
<keyword evidence="4" id="KW-1185">Reference proteome</keyword>
<feature type="domain" description="PX" evidence="2">
    <location>
        <begin position="278"/>
        <end position="512"/>
    </location>
</feature>
<dbReference type="GeneID" id="13887474"/>
<evidence type="ECO:0000256" key="1">
    <source>
        <dbReference type="SAM" id="MobiDB-lite"/>
    </source>
</evidence>
<sequence>MTDFQPFSPIEEHYLKRELLRIQLQKELEELNNPLALRNFGYPFTQDDPKIVAKSLHTSPIKRTISHVTRSPSKKIQEEQSDIVRNCNTTEFPMLSYIVQEFIMSFPLFARNLSIDESFWQTKVQIFFEHFMTLGFSDSMDREQSTKRKKIGQKLNKIVLLLFNSGIGTRHEGIYYSQDKFTLENENVRKRSKVEDFAIPTKETLQKLVTTEPMFINGWDINIVAVIPESSMLSYKGKTKKNSSKPSVTSSFPMKSFSSTSKWMKNAFNVSNSPTALLSKLSLTGTTTRTTTSKKRHYRYLIKVRSTEHKETIIYVAKSYQDLKQLSHDLKSIYPGKKFPRLPHKTKKSVSVVTAPDYGVVINNMNNKVPSTPVERIINSFETETMSLQSSSNKSTSSLQESYSQPLTKTNSQSMPDLNEPLAKVETDEKEQQEREEREEEDEEEFDDDDDDDDESDKDSIFHDVSDQKTSCLAHEKMRTSLRQYLRTLSKDKEVSESHVFQEFLSSHVANETEFNNEIKEDIKNRELVDINNLENQLKFQRLALEKSLKLQDSMKEFKASLLKDDAYLLSLMVELKTKNKISELSALPRGFIEWSKIYLSSIIYQLFLGNDNSYGFYTQIRRLHKLMPYKIMEQIMRFTNPMIIMKNMMDLFMAQPFGGQSLLQTMFSTILTDDLKSQKHIIKKLEDNILKNDDAEYARLIITCLKNTIFQIEKPSSDQIIDMGLIHEESETLGMPIVLLILMKSAEKKIILPEAVDELIESYSLWKIKGREIDSHSLYFQHIKELFQLYIKEHDKRLMRQLWQDPELSQLLKATISLIYEPMIKIFKVARIDVALKNFQRFMDDLIKLMDDIINGQVGTSTQFSIIDSINNLVTKHQDSFFDFVHDVYINDTEGIFEGFVTWIAKIIKFLQVSKFGRDEERIDFNSLLSAEVGRIDVPLLRKQVDEVINKKLEARKLYSKLLDLKIESDPNLNNDHANKVLERKWEQVNSMVIPKGTITFGVHDSELVDLDLDVADYDYLQKEGEIQLEQKYEKLLNQNSSTEEIQKVRSLFFEDCLRKVLKPLD</sequence>
<dbReference type="PROSITE" id="PS50195">
    <property type="entry name" value="PX"/>
    <property type="match status" value="1"/>
</dbReference>
<dbReference type="KEGG" id="kaf:KAFR_0H00680"/>
<dbReference type="GO" id="GO:0035091">
    <property type="term" value="F:phosphatidylinositol binding"/>
    <property type="evidence" value="ECO:0007669"/>
    <property type="project" value="EnsemblFungi"/>
</dbReference>
<name>H2AYS1_KAZAF</name>
<dbReference type="AlphaFoldDB" id="H2AYS1"/>
<feature type="compositionally biased region" description="Polar residues" evidence="1">
    <location>
        <begin position="403"/>
        <end position="416"/>
    </location>
</feature>
<feature type="region of interest" description="Disordered" evidence="1">
    <location>
        <begin position="388"/>
        <end position="465"/>
    </location>
</feature>
<dbReference type="SMART" id="SM00312">
    <property type="entry name" value="PX"/>
    <property type="match status" value="1"/>
</dbReference>
<dbReference type="OrthoDB" id="2117459at2759"/>
<dbReference type="HOGENOM" id="CLU_007739_1_0_1"/>
<feature type="compositionally biased region" description="Low complexity" evidence="1">
    <location>
        <begin position="388"/>
        <end position="402"/>
    </location>
</feature>
<dbReference type="RefSeq" id="XP_003958612.1">
    <property type="nucleotide sequence ID" value="XM_003958563.1"/>
</dbReference>
<dbReference type="Pfam" id="PF12828">
    <property type="entry name" value="PXB"/>
    <property type="match status" value="1"/>
</dbReference>
<feature type="compositionally biased region" description="Acidic residues" evidence="1">
    <location>
        <begin position="437"/>
        <end position="457"/>
    </location>
</feature>
<dbReference type="Gene3D" id="3.30.1520.10">
    <property type="entry name" value="Phox-like domain"/>
    <property type="match status" value="1"/>
</dbReference>
<dbReference type="PANTHER" id="PTHR47185">
    <property type="entry name" value="PX DOMAIN-CONTAINING PROTEIN YPR097W"/>
    <property type="match status" value="1"/>
</dbReference>
<feature type="compositionally biased region" description="Basic and acidic residues" evidence="1">
    <location>
        <begin position="423"/>
        <end position="436"/>
    </location>
</feature>
<dbReference type="SUPFAM" id="SSF64268">
    <property type="entry name" value="PX domain"/>
    <property type="match status" value="1"/>
</dbReference>